<feature type="domain" description="G-protein coupled receptors family 1 profile" evidence="12">
    <location>
        <begin position="118"/>
        <end position="349"/>
    </location>
</feature>
<feature type="transmembrane region" description="Helical" evidence="11">
    <location>
        <begin position="171"/>
        <end position="194"/>
    </location>
</feature>
<dbReference type="Gene3D" id="1.20.1070.10">
    <property type="entry name" value="Rhodopsin 7-helix transmembrane proteins"/>
    <property type="match status" value="1"/>
</dbReference>
<keyword evidence="8 9" id="KW-0807">Transducer</keyword>
<evidence type="ECO:0000256" key="1">
    <source>
        <dbReference type="ARBA" id="ARBA00004651"/>
    </source>
</evidence>
<evidence type="ECO:0000256" key="3">
    <source>
        <dbReference type="ARBA" id="ARBA00022692"/>
    </source>
</evidence>
<evidence type="ECO:0000256" key="2">
    <source>
        <dbReference type="ARBA" id="ARBA00022475"/>
    </source>
</evidence>
<dbReference type="Pfam" id="PF00001">
    <property type="entry name" value="7tm_1"/>
    <property type="match status" value="1"/>
</dbReference>
<dbReference type="InterPro" id="IPR026234">
    <property type="entry name" value="MRGPCRFAMILY"/>
</dbReference>
<proteinExistence type="inferred from homology"/>
<evidence type="ECO:0000256" key="5">
    <source>
        <dbReference type="ARBA" id="ARBA00023040"/>
    </source>
</evidence>
<keyword evidence="5 9" id="KW-0297">G-protein coupled receptor</keyword>
<comment type="subcellular location">
    <subcellularLocation>
        <location evidence="1">Cell membrane</location>
        <topology evidence="1">Multi-pass membrane protein</topology>
    </subcellularLocation>
</comment>
<evidence type="ECO:0000256" key="7">
    <source>
        <dbReference type="ARBA" id="ARBA00023170"/>
    </source>
</evidence>
<evidence type="ECO:0000256" key="10">
    <source>
        <dbReference type="SAM" id="MobiDB-lite"/>
    </source>
</evidence>
<feature type="region of interest" description="Disordered" evidence="10">
    <location>
        <begin position="374"/>
        <end position="400"/>
    </location>
</feature>
<dbReference type="PRINTS" id="PR02108">
    <property type="entry name" value="MRGPCRFAMILY"/>
</dbReference>
<evidence type="ECO:0000256" key="4">
    <source>
        <dbReference type="ARBA" id="ARBA00022989"/>
    </source>
</evidence>
<reference evidence="14" key="1">
    <citation type="submission" date="2025-08" db="UniProtKB">
        <authorList>
            <consortium name="RefSeq"/>
        </authorList>
    </citation>
    <scope>IDENTIFICATION</scope>
    <source>
        <tissue evidence="14">Blood</tissue>
    </source>
</reference>
<dbReference type="GeneID" id="103557832"/>
<dbReference type="PRINTS" id="PR00237">
    <property type="entry name" value="GPCRRHODOPSN"/>
</dbReference>
<dbReference type="InterPro" id="IPR017452">
    <property type="entry name" value="GPCR_Rhodpsn_7TM"/>
</dbReference>
<protein>
    <submittedName>
        <fullName evidence="14">Mas-related G-protein coupled receptor member X2</fullName>
    </submittedName>
</protein>
<keyword evidence="6 11" id="KW-0472">Membrane</keyword>
<keyword evidence="3 9" id="KW-0812">Transmembrane</keyword>
<dbReference type="PROSITE" id="PS50262">
    <property type="entry name" value="G_PROTEIN_RECEP_F1_2"/>
    <property type="match status" value="1"/>
</dbReference>
<feature type="transmembrane region" description="Helical" evidence="11">
    <location>
        <begin position="254"/>
        <end position="280"/>
    </location>
</feature>
<dbReference type="Proteomes" id="UP001652662">
    <property type="component" value="Chromosome 6"/>
</dbReference>
<name>A0ABM4PTQ2_EQUPR</name>
<evidence type="ECO:0000256" key="9">
    <source>
        <dbReference type="RuleBase" id="RU000688"/>
    </source>
</evidence>
<keyword evidence="2" id="KW-1003">Cell membrane</keyword>
<keyword evidence="7 9" id="KW-0675">Receptor</keyword>
<evidence type="ECO:0000313" key="14">
    <source>
        <dbReference type="RefSeq" id="XP_070480578.1"/>
    </source>
</evidence>
<dbReference type="InterPro" id="IPR000276">
    <property type="entry name" value="GPCR_Rhodpsn"/>
</dbReference>
<evidence type="ECO:0000259" key="12">
    <source>
        <dbReference type="PROSITE" id="PS50262"/>
    </source>
</evidence>
<evidence type="ECO:0000256" key="11">
    <source>
        <dbReference type="SAM" id="Phobius"/>
    </source>
</evidence>
<feature type="transmembrane region" description="Helical" evidence="11">
    <location>
        <begin position="102"/>
        <end position="126"/>
    </location>
</feature>
<sequence length="400" mass="44931">MPLVQEITGAGRHLDKPHLVTRFHSRSRRHLSFQRLEKHPLLFIFPRRVLSFYSPSPTRGMVLGVTSGGFLGADPTTSAWGTEFTPVNGSYQAPPQTVDMVAVIQAALVFITLVGLPGNAAVLWILGFRMRRNPFTVYILNLAGADFLFLSLQIVYSLVNLGSVFHSVSMSISNVLTTVWTFAYIAGLSILSTISTERCLSVLCPIWYRCRRPRYTSAVICALLWALSLVLSVLEGKYCGFLSRDPHYHWCRVLDLITATWLIFLCVLLSGSSLTLLTRLLCGSQRVPLTRLYVTIVLTVLVFLLCGLPFGMYWFLLIWVYHGVDVFPFLHLFTTVLSWVNSSANPIIYFFVGSFRRRQRGRTLKLVLQRALQDSPEAEGSEGSLPPETLEMSRSSLVSR</sequence>
<gene>
    <name evidence="14" type="primary">LOC103557832</name>
</gene>
<comment type="similarity">
    <text evidence="9">Belongs to the G-protein coupled receptor 1 family.</text>
</comment>
<keyword evidence="4 11" id="KW-1133">Transmembrane helix</keyword>
<feature type="transmembrane region" description="Helical" evidence="11">
    <location>
        <begin position="329"/>
        <end position="352"/>
    </location>
</feature>
<feature type="transmembrane region" description="Helical" evidence="11">
    <location>
        <begin position="138"/>
        <end position="159"/>
    </location>
</feature>
<keyword evidence="13" id="KW-1185">Reference proteome</keyword>
<dbReference type="RefSeq" id="XP_070480578.1">
    <property type="nucleotide sequence ID" value="XM_070624477.1"/>
</dbReference>
<dbReference type="PANTHER" id="PTHR11334">
    <property type="entry name" value="MAS-RELATED G-PROTEIN COUPLED RECEPTOR"/>
    <property type="match status" value="1"/>
</dbReference>
<dbReference type="PROSITE" id="PS00237">
    <property type="entry name" value="G_PROTEIN_RECEP_F1_1"/>
    <property type="match status" value="1"/>
</dbReference>
<evidence type="ECO:0000256" key="8">
    <source>
        <dbReference type="ARBA" id="ARBA00023224"/>
    </source>
</evidence>
<evidence type="ECO:0000313" key="13">
    <source>
        <dbReference type="Proteomes" id="UP001652662"/>
    </source>
</evidence>
<evidence type="ECO:0000256" key="6">
    <source>
        <dbReference type="ARBA" id="ARBA00023136"/>
    </source>
</evidence>
<dbReference type="SUPFAM" id="SSF81321">
    <property type="entry name" value="Family A G protein-coupled receptor-like"/>
    <property type="match status" value="1"/>
</dbReference>
<dbReference type="PANTHER" id="PTHR11334:SF29">
    <property type="entry name" value="MAS-RELATED G-PROTEIN COUPLED RECEPTOR MEMBER X2"/>
    <property type="match status" value="1"/>
</dbReference>
<feature type="transmembrane region" description="Helical" evidence="11">
    <location>
        <begin position="215"/>
        <end position="234"/>
    </location>
</feature>
<feature type="transmembrane region" description="Helical" evidence="11">
    <location>
        <begin position="292"/>
        <end position="317"/>
    </location>
</feature>
<organism evidence="13 14">
    <name type="scientific">Equus przewalskii</name>
    <name type="common">Przewalski's horse</name>
    <name type="synonym">Equus caballus przewalskii</name>
    <dbReference type="NCBI Taxonomy" id="9798"/>
    <lineage>
        <taxon>Eukaryota</taxon>
        <taxon>Metazoa</taxon>
        <taxon>Chordata</taxon>
        <taxon>Craniata</taxon>
        <taxon>Vertebrata</taxon>
        <taxon>Euteleostomi</taxon>
        <taxon>Mammalia</taxon>
        <taxon>Eutheria</taxon>
        <taxon>Laurasiatheria</taxon>
        <taxon>Perissodactyla</taxon>
        <taxon>Equidae</taxon>
        <taxon>Equus</taxon>
    </lineage>
</organism>
<accession>A0ABM4PTQ2</accession>